<gene>
    <name evidence="2" type="ORF">F9L08_24360</name>
</gene>
<reference evidence="2 3" key="1">
    <citation type="submission" date="2019-09" db="EMBL/GenBank/DDBJ databases">
        <title>Taxonomic organization of the family Brucellaceae based on a phylogenomic approach.</title>
        <authorList>
            <person name="Leclercq S."/>
            <person name="Cloeckaert A."/>
            <person name="Zygmunt M.S."/>
        </authorList>
    </citation>
    <scope>NUCLEOTIDE SEQUENCE [LARGE SCALE GENOMIC DNA]</scope>
    <source>
        <strain evidence="2 3">WS1830</strain>
    </source>
</reference>
<organism evidence="2 3">
    <name type="scientific">Brucella tritici</name>
    <dbReference type="NCBI Taxonomy" id="94626"/>
    <lineage>
        <taxon>Bacteria</taxon>
        <taxon>Pseudomonadati</taxon>
        <taxon>Pseudomonadota</taxon>
        <taxon>Alphaproteobacteria</taxon>
        <taxon>Hyphomicrobiales</taxon>
        <taxon>Brucellaceae</taxon>
        <taxon>Brucella/Ochrobactrum group</taxon>
        <taxon>Brucella</taxon>
    </lineage>
</organism>
<dbReference type="EMBL" id="WBVX01000037">
    <property type="protein sequence ID" value="KAB2678058.1"/>
    <property type="molecule type" value="Genomic_DNA"/>
</dbReference>
<evidence type="ECO:0000313" key="2">
    <source>
        <dbReference type="EMBL" id="KAB2678058.1"/>
    </source>
</evidence>
<proteinExistence type="predicted"/>
<feature type="coiled-coil region" evidence="1">
    <location>
        <begin position="47"/>
        <end position="74"/>
    </location>
</feature>
<comment type="caution">
    <text evidence="2">The sequence shown here is derived from an EMBL/GenBank/DDBJ whole genome shotgun (WGS) entry which is preliminary data.</text>
</comment>
<dbReference type="AlphaFoldDB" id="A0A6L3Y6T6"/>
<keyword evidence="1" id="KW-0175">Coiled coil</keyword>
<dbReference type="RefSeq" id="WP_151653525.1">
    <property type="nucleotide sequence ID" value="NZ_WBVX01000037.1"/>
</dbReference>
<dbReference type="Proteomes" id="UP000481643">
    <property type="component" value="Unassembled WGS sequence"/>
</dbReference>
<protein>
    <submittedName>
        <fullName evidence="2">Uncharacterized protein</fullName>
    </submittedName>
</protein>
<evidence type="ECO:0000313" key="3">
    <source>
        <dbReference type="Proteomes" id="UP000481643"/>
    </source>
</evidence>
<accession>A0A6L3Y6T6</accession>
<evidence type="ECO:0000256" key="1">
    <source>
        <dbReference type="SAM" id="Coils"/>
    </source>
</evidence>
<name>A0A6L3Y6T6_9HYPH</name>
<sequence length="147" mass="16530">MARKGEPDLSMMYASTAIAGTVIASGMINLAHAVREARWERTENKILAQNEQRLAELKTNLTKLTAQVKIFLDRLDERRRNVYIGTAVFSAVEAHLGFQAHFEVYSGVENGFTRAELLRGLAIRIRDRIDELDEQSDEEAIALLNAI</sequence>